<keyword evidence="4" id="KW-1185">Reference proteome</keyword>
<dbReference type="EMBL" id="CH479189">
    <property type="protein sequence ID" value="EDW25559.1"/>
    <property type="molecule type" value="Genomic_DNA"/>
</dbReference>
<organism evidence="4">
    <name type="scientific">Drosophila persimilis</name>
    <name type="common">Fruit fly</name>
    <dbReference type="NCBI Taxonomy" id="7234"/>
    <lineage>
        <taxon>Eukaryota</taxon>
        <taxon>Metazoa</taxon>
        <taxon>Ecdysozoa</taxon>
        <taxon>Arthropoda</taxon>
        <taxon>Hexapoda</taxon>
        <taxon>Insecta</taxon>
        <taxon>Pterygota</taxon>
        <taxon>Neoptera</taxon>
        <taxon>Endopterygota</taxon>
        <taxon>Diptera</taxon>
        <taxon>Brachycera</taxon>
        <taxon>Muscomorpha</taxon>
        <taxon>Ephydroidea</taxon>
        <taxon>Drosophilidae</taxon>
        <taxon>Drosophila</taxon>
        <taxon>Sophophora</taxon>
    </lineage>
</organism>
<dbReference type="HOGENOM" id="CLU_1148254_0_0_1"/>
<dbReference type="PROSITE" id="PS50097">
    <property type="entry name" value="BTB"/>
    <property type="match status" value="1"/>
</dbReference>
<dbReference type="Pfam" id="PF00651">
    <property type="entry name" value="BTB"/>
    <property type="match status" value="1"/>
</dbReference>
<proteinExistence type="predicted"/>
<gene>
    <name evidence="3" type="primary">Dper\GL26660</name>
    <name evidence="3" type="ORF">Dper_GL26660</name>
</gene>
<dbReference type="OrthoDB" id="6418787at2759"/>
<dbReference type="GO" id="GO:0050804">
    <property type="term" value="P:modulation of chemical synaptic transmission"/>
    <property type="evidence" value="ECO:0007669"/>
    <property type="project" value="TreeGrafter"/>
</dbReference>
<evidence type="ECO:0000313" key="4">
    <source>
        <dbReference type="Proteomes" id="UP000008744"/>
    </source>
</evidence>
<dbReference type="Gene3D" id="3.30.710.10">
    <property type="entry name" value="Potassium Channel Kv1.1, Chain A"/>
    <property type="match status" value="1"/>
</dbReference>
<feature type="region of interest" description="Disordered" evidence="1">
    <location>
        <begin position="26"/>
        <end position="47"/>
    </location>
</feature>
<feature type="domain" description="BTB" evidence="2">
    <location>
        <begin position="134"/>
        <end position="189"/>
    </location>
</feature>
<dbReference type="AlphaFoldDB" id="B4GT50"/>
<dbReference type="SUPFAM" id="SSF54695">
    <property type="entry name" value="POZ domain"/>
    <property type="match status" value="1"/>
</dbReference>
<dbReference type="InterPro" id="IPR000210">
    <property type="entry name" value="BTB/POZ_dom"/>
</dbReference>
<dbReference type="PANTHER" id="PTHR46306">
    <property type="entry name" value="BTB/POZ DOMAIN-CONTAINING PROTEIN 9"/>
    <property type="match status" value="1"/>
</dbReference>
<dbReference type="InterPro" id="IPR052407">
    <property type="entry name" value="BTB_POZ_domain_cont_9"/>
</dbReference>
<dbReference type="GO" id="GO:0005737">
    <property type="term" value="C:cytoplasm"/>
    <property type="evidence" value="ECO:0007669"/>
    <property type="project" value="TreeGrafter"/>
</dbReference>
<dbReference type="eggNOG" id="KOG4350">
    <property type="taxonomic scope" value="Eukaryota"/>
</dbReference>
<dbReference type="InterPro" id="IPR011333">
    <property type="entry name" value="SKP1/BTB/POZ_sf"/>
</dbReference>
<feature type="compositionally biased region" description="Acidic residues" evidence="1">
    <location>
        <begin position="33"/>
        <end position="44"/>
    </location>
</feature>
<name>B4GT50_DROPE</name>
<evidence type="ECO:0000313" key="3">
    <source>
        <dbReference type="EMBL" id="EDW25559.1"/>
    </source>
</evidence>
<dbReference type="GO" id="GO:0008344">
    <property type="term" value="P:adult locomotory behavior"/>
    <property type="evidence" value="ECO:0007669"/>
    <property type="project" value="TreeGrafter"/>
</dbReference>
<dbReference type="PhylomeDB" id="B4GT50"/>
<dbReference type="PANTHER" id="PTHR46306:SF1">
    <property type="entry name" value="BTB_POZ DOMAIN-CONTAINING PROTEIN 9"/>
    <property type="match status" value="1"/>
</dbReference>
<accession>B4GT50</accession>
<dbReference type="SMR" id="B4GT50"/>
<protein>
    <submittedName>
        <fullName evidence="3">GL26660</fullName>
    </submittedName>
</protein>
<dbReference type="GO" id="GO:0048512">
    <property type="term" value="P:circadian behavior"/>
    <property type="evidence" value="ECO:0007669"/>
    <property type="project" value="TreeGrafter"/>
</dbReference>
<sequence length="242" mass="27460">MRLPSSRALLFSPSLSHRWRLPRRVRCGGSDKNDDEDDDDDDYGDDAHGGRRRNVYLNCYFSHSTQFNEFVKITFGTLCLLGAPSPSTEYTSSSVEPMDDGDSLSVRRKCKKNIDLRKGLSADMGRLHLNELYSDVEFLVEDRRLPAHRFVLSARSMYFQATLSRATAKGSKACQIRMEVPLDPFKLIIGNTGTLDVAGIMGVLFFVHFFDFPVLEPATAQHLKEKLTMDYVFIVLNVRHTI</sequence>
<evidence type="ECO:0000256" key="1">
    <source>
        <dbReference type="SAM" id="MobiDB-lite"/>
    </source>
</evidence>
<dbReference type="SMART" id="SM00225">
    <property type="entry name" value="BTB"/>
    <property type="match status" value="1"/>
</dbReference>
<evidence type="ECO:0000259" key="2">
    <source>
        <dbReference type="PROSITE" id="PS50097"/>
    </source>
</evidence>
<reference evidence="3 4" key="1">
    <citation type="journal article" date="2007" name="Nature">
        <title>Evolution of genes and genomes on the Drosophila phylogeny.</title>
        <authorList>
            <consortium name="Drosophila 12 Genomes Consortium"/>
            <person name="Clark A.G."/>
            <person name="Eisen M.B."/>
            <person name="Smith D.R."/>
            <person name="Bergman C.M."/>
            <person name="Oliver B."/>
            <person name="Markow T.A."/>
            <person name="Kaufman T.C."/>
            <person name="Kellis M."/>
            <person name="Gelbart W."/>
            <person name="Iyer V.N."/>
            <person name="Pollard D.A."/>
            <person name="Sackton T.B."/>
            <person name="Larracuente A.M."/>
            <person name="Singh N.D."/>
            <person name="Abad J.P."/>
            <person name="Abt D.N."/>
            <person name="Adryan B."/>
            <person name="Aguade M."/>
            <person name="Akashi H."/>
            <person name="Anderson W.W."/>
            <person name="Aquadro C.F."/>
            <person name="Ardell D.H."/>
            <person name="Arguello R."/>
            <person name="Artieri C.G."/>
            <person name="Barbash D.A."/>
            <person name="Barker D."/>
            <person name="Barsanti P."/>
            <person name="Batterham P."/>
            <person name="Batzoglou S."/>
            <person name="Begun D."/>
            <person name="Bhutkar A."/>
            <person name="Blanco E."/>
            <person name="Bosak S.A."/>
            <person name="Bradley R.K."/>
            <person name="Brand A.D."/>
            <person name="Brent M.R."/>
            <person name="Brooks A.N."/>
            <person name="Brown R.H."/>
            <person name="Butlin R.K."/>
            <person name="Caggese C."/>
            <person name="Calvi B.R."/>
            <person name="Bernardo de Carvalho A."/>
            <person name="Caspi A."/>
            <person name="Castrezana S."/>
            <person name="Celniker S.E."/>
            <person name="Chang J.L."/>
            <person name="Chapple C."/>
            <person name="Chatterji S."/>
            <person name="Chinwalla A."/>
            <person name="Civetta A."/>
            <person name="Clifton S.W."/>
            <person name="Comeron J.M."/>
            <person name="Costello J.C."/>
            <person name="Coyne J.A."/>
            <person name="Daub J."/>
            <person name="David R.G."/>
            <person name="Delcher A.L."/>
            <person name="Delehaunty K."/>
            <person name="Do C.B."/>
            <person name="Ebling H."/>
            <person name="Edwards K."/>
            <person name="Eickbush T."/>
            <person name="Evans J.D."/>
            <person name="Filipski A."/>
            <person name="Findeiss S."/>
            <person name="Freyhult E."/>
            <person name="Fulton L."/>
            <person name="Fulton R."/>
            <person name="Garcia A.C."/>
            <person name="Gardiner A."/>
            <person name="Garfield D.A."/>
            <person name="Garvin B.E."/>
            <person name="Gibson G."/>
            <person name="Gilbert D."/>
            <person name="Gnerre S."/>
            <person name="Godfrey J."/>
            <person name="Good R."/>
            <person name="Gotea V."/>
            <person name="Gravely B."/>
            <person name="Greenberg A.J."/>
            <person name="Griffiths-Jones S."/>
            <person name="Gross S."/>
            <person name="Guigo R."/>
            <person name="Gustafson E.A."/>
            <person name="Haerty W."/>
            <person name="Hahn M.W."/>
            <person name="Halligan D.L."/>
            <person name="Halpern A.L."/>
            <person name="Halter G.M."/>
            <person name="Han M.V."/>
            <person name="Heger A."/>
            <person name="Hillier L."/>
            <person name="Hinrichs A.S."/>
            <person name="Holmes I."/>
            <person name="Hoskins R.A."/>
            <person name="Hubisz M.J."/>
            <person name="Hultmark D."/>
            <person name="Huntley M.A."/>
            <person name="Jaffe D.B."/>
            <person name="Jagadeeshan S."/>
            <person name="Jeck W.R."/>
            <person name="Johnson J."/>
            <person name="Jones C.D."/>
            <person name="Jordan W.C."/>
            <person name="Karpen G.H."/>
            <person name="Kataoka E."/>
            <person name="Keightley P.D."/>
            <person name="Kheradpour P."/>
            <person name="Kirkness E.F."/>
            <person name="Koerich L.B."/>
            <person name="Kristiansen K."/>
            <person name="Kudrna D."/>
            <person name="Kulathinal R.J."/>
            <person name="Kumar S."/>
            <person name="Kwok R."/>
            <person name="Lander E."/>
            <person name="Langley C.H."/>
            <person name="Lapoint R."/>
            <person name="Lazzaro B.P."/>
            <person name="Lee S.J."/>
            <person name="Levesque L."/>
            <person name="Li R."/>
            <person name="Lin C.F."/>
            <person name="Lin M.F."/>
            <person name="Lindblad-Toh K."/>
            <person name="Llopart A."/>
            <person name="Long M."/>
            <person name="Low L."/>
            <person name="Lozovsky E."/>
            <person name="Lu J."/>
            <person name="Luo M."/>
            <person name="Machado C.A."/>
            <person name="Makalowski W."/>
            <person name="Marzo M."/>
            <person name="Matsuda M."/>
            <person name="Matzkin L."/>
            <person name="McAllister B."/>
            <person name="McBride C.S."/>
            <person name="McKernan B."/>
            <person name="McKernan K."/>
            <person name="Mendez-Lago M."/>
            <person name="Minx P."/>
            <person name="Mollenhauer M.U."/>
            <person name="Montooth K."/>
            <person name="Mount S.M."/>
            <person name="Mu X."/>
            <person name="Myers E."/>
            <person name="Negre B."/>
            <person name="Newfeld S."/>
            <person name="Nielsen R."/>
            <person name="Noor M.A."/>
            <person name="O'Grady P."/>
            <person name="Pachter L."/>
            <person name="Papaceit M."/>
            <person name="Parisi M.J."/>
            <person name="Parisi M."/>
            <person name="Parts L."/>
            <person name="Pedersen J.S."/>
            <person name="Pesole G."/>
            <person name="Phillippy A.M."/>
            <person name="Ponting C.P."/>
            <person name="Pop M."/>
            <person name="Porcelli D."/>
            <person name="Powell J.R."/>
            <person name="Prohaska S."/>
            <person name="Pruitt K."/>
            <person name="Puig M."/>
            <person name="Quesneville H."/>
            <person name="Ram K.R."/>
            <person name="Rand D."/>
            <person name="Rasmussen M.D."/>
            <person name="Reed L.K."/>
            <person name="Reenan R."/>
            <person name="Reily A."/>
            <person name="Remington K.A."/>
            <person name="Rieger T.T."/>
            <person name="Ritchie M.G."/>
            <person name="Robin C."/>
            <person name="Rogers Y.H."/>
            <person name="Rohde C."/>
            <person name="Rozas J."/>
            <person name="Rubenfield M.J."/>
            <person name="Ruiz A."/>
            <person name="Russo S."/>
            <person name="Salzberg S.L."/>
            <person name="Sanchez-Gracia A."/>
            <person name="Saranga D.J."/>
            <person name="Sato H."/>
            <person name="Schaeffer S.W."/>
            <person name="Schatz M.C."/>
            <person name="Schlenke T."/>
            <person name="Schwartz R."/>
            <person name="Segarra C."/>
            <person name="Singh R.S."/>
            <person name="Sirot L."/>
            <person name="Sirota M."/>
            <person name="Sisneros N.B."/>
            <person name="Smith C.D."/>
            <person name="Smith T.F."/>
            <person name="Spieth J."/>
            <person name="Stage D.E."/>
            <person name="Stark A."/>
            <person name="Stephan W."/>
            <person name="Strausberg R.L."/>
            <person name="Strempel S."/>
            <person name="Sturgill D."/>
            <person name="Sutton G."/>
            <person name="Sutton G.G."/>
            <person name="Tao W."/>
            <person name="Teichmann S."/>
            <person name="Tobari Y.N."/>
            <person name="Tomimura Y."/>
            <person name="Tsolas J.M."/>
            <person name="Valente V.L."/>
            <person name="Venter E."/>
            <person name="Venter J.C."/>
            <person name="Vicario S."/>
            <person name="Vieira F.G."/>
            <person name="Vilella A.J."/>
            <person name="Villasante A."/>
            <person name="Walenz B."/>
            <person name="Wang J."/>
            <person name="Wasserman M."/>
            <person name="Watts T."/>
            <person name="Wilson D."/>
            <person name="Wilson R.K."/>
            <person name="Wing R.A."/>
            <person name="Wolfner M.F."/>
            <person name="Wong A."/>
            <person name="Wong G.K."/>
            <person name="Wu C.I."/>
            <person name="Wu G."/>
            <person name="Yamamoto D."/>
            <person name="Yang H.P."/>
            <person name="Yang S.P."/>
            <person name="Yorke J.A."/>
            <person name="Yoshida K."/>
            <person name="Zdobnov E."/>
            <person name="Zhang P."/>
            <person name="Zhang Y."/>
            <person name="Zimin A.V."/>
            <person name="Baldwin J."/>
            <person name="Abdouelleil A."/>
            <person name="Abdulkadir J."/>
            <person name="Abebe A."/>
            <person name="Abera B."/>
            <person name="Abreu J."/>
            <person name="Acer S.C."/>
            <person name="Aftuck L."/>
            <person name="Alexander A."/>
            <person name="An P."/>
            <person name="Anderson E."/>
            <person name="Anderson S."/>
            <person name="Arachi H."/>
            <person name="Azer M."/>
            <person name="Bachantsang P."/>
            <person name="Barry A."/>
            <person name="Bayul T."/>
            <person name="Berlin A."/>
            <person name="Bessette D."/>
            <person name="Bloom T."/>
            <person name="Blye J."/>
            <person name="Boguslavskiy L."/>
            <person name="Bonnet C."/>
            <person name="Boukhgalter B."/>
            <person name="Bourzgui I."/>
            <person name="Brown A."/>
            <person name="Cahill P."/>
            <person name="Channer S."/>
            <person name="Cheshatsang Y."/>
            <person name="Chuda L."/>
            <person name="Citroen M."/>
            <person name="Collymore A."/>
            <person name="Cooke P."/>
            <person name="Costello M."/>
            <person name="D'Aco K."/>
            <person name="Daza R."/>
            <person name="De Haan G."/>
            <person name="DeGray S."/>
            <person name="DeMaso C."/>
            <person name="Dhargay N."/>
            <person name="Dooley K."/>
            <person name="Dooley E."/>
            <person name="Doricent M."/>
            <person name="Dorje P."/>
            <person name="Dorjee K."/>
            <person name="Dupes A."/>
            <person name="Elong R."/>
            <person name="Falk J."/>
            <person name="Farina A."/>
            <person name="Faro S."/>
            <person name="Ferguson D."/>
            <person name="Fisher S."/>
            <person name="Foley C.D."/>
            <person name="Franke A."/>
            <person name="Friedrich D."/>
            <person name="Gadbois L."/>
            <person name="Gearin G."/>
            <person name="Gearin C.R."/>
            <person name="Giannoukos G."/>
            <person name="Goode T."/>
            <person name="Graham J."/>
            <person name="Grandbois E."/>
            <person name="Grewal S."/>
            <person name="Gyaltsen K."/>
            <person name="Hafez N."/>
            <person name="Hagos B."/>
            <person name="Hall J."/>
            <person name="Henson C."/>
            <person name="Hollinger A."/>
            <person name="Honan T."/>
            <person name="Huard M.D."/>
            <person name="Hughes L."/>
            <person name="Hurhula B."/>
            <person name="Husby M.E."/>
            <person name="Kamat A."/>
            <person name="Kanga B."/>
            <person name="Kashin S."/>
            <person name="Khazanovich D."/>
            <person name="Kisner P."/>
            <person name="Lance K."/>
            <person name="Lara M."/>
            <person name="Lee W."/>
            <person name="Lennon N."/>
            <person name="Letendre F."/>
            <person name="LeVine R."/>
            <person name="Lipovsky A."/>
            <person name="Liu X."/>
            <person name="Liu J."/>
            <person name="Liu S."/>
            <person name="Lokyitsang T."/>
            <person name="Lokyitsang Y."/>
            <person name="Lubonja R."/>
            <person name="Lui A."/>
            <person name="MacDonald P."/>
            <person name="Magnisalis V."/>
            <person name="Maru K."/>
            <person name="Matthews C."/>
            <person name="McCusker W."/>
            <person name="McDonough S."/>
            <person name="Mehta T."/>
            <person name="Meldrim J."/>
            <person name="Meneus L."/>
            <person name="Mihai O."/>
            <person name="Mihalev A."/>
            <person name="Mihova T."/>
            <person name="Mittelman R."/>
            <person name="Mlenga V."/>
            <person name="Montmayeur A."/>
            <person name="Mulrain L."/>
            <person name="Navidi A."/>
            <person name="Naylor J."/>
            <person name="Negash T."/>
            <person name="Nguyen T."/>
            <person name="Nguyen N."/>
            <person name="Nicol R."/>
            <person name="Norbu C."/>
            <person name="Norbu N."/>
            <person name="Novod N."/>
            <person name="O'Neill B."/>
            <person name="Osman S."/>
            <person name="Markiewicz E."/>
            <person name="Oyono O.L."/>
            <person name="Patti C."/>
            <person name="Phunkhang P."/>
            <person name="Pierre F."/>
            <person name="Priest M."/>
            <person name="Raghuraman S."/>
            <person name="Rege F."/>
            <person name="Reyes R."/>
            <person name="Rise C."/>
            <person name="Rogov P."/>
            <person name="Ross K."/>
            <person name="Ryan E."/>
            <person name="Settipalli S."/>
            <person name="Shea T."/>
            <person name="Sherpa N."/>
            <person name="Shi L."/>
            <person name="Shih D."/>
            <person name="Sparrow T."/>
            <person name="Spaulding J."/>
            <person name="Stalker J."/>
            <person name="Stange-Thomann N."/>
            <person name="Stavropoulos S."/>
            <person name="Stone C."/>
            <person name="Strader C."/>
            <person name="Tesfaye S."/>
            <person name="Thomson T."/>
            <person name="Thoulutsang Y."/>
            <person name="Thoulutsang D."/>
            <person name="Topham K."/>
            <person name="Topping I."/>
            <person name="Tsamla T."/>
            <person name="Vassiliev H."/>
            <person name="Vo A."/>
            <person name="Wangchuk T."/>
            <person name="Wangdi T."/>
            <person name="Weiand M."/>
            <person name="Wilkinson J."/>
            <person name="Wilson A."/>
            <person name="Yadav S."/>
            <person name="Young G."/>
            <person name="Yu Q."/>
            <person name="Zembek L."/>
            <person name="Zhong D."/>
            <person name="Zimmer A."/>
            <person name="Zwirko Z."/>
            <person name="Jaffe D.B."/>
            <person name="Alvarez P."/>
            <person name="Brockman W."/>
            <person name="Butler J."/>
            <person name="Chin C."/>
            <person name="Gnerre S."/>
            <person name="Grabherr M."/>
            <person name="Kleber M."/>
            <person name="Mauceli E."/>
            <person name="MacCallum I."/>
        </authorList>
    </citation>
    <scope>NUCLEOTIDE SEQUENCE [LARGE SCALE GENOMIC DNA]</scope>
    <source>
        <strain evidence="4">MSH-3 / Tucson 14011-0111.49</strain>
    </source>
</reference>
<dbReference type="Proteomes" id="UP000008744">
    <property type="component" value="Unassembled WGS sequence"/>
</dbReference>